<name>A0A0F8VAS2_9ZZZZ</name>
<dbReference type="EMBL" id="LAZR01070379">
    <property type="protein sequence ID" value="KKK41698.1"/>
    <property type="molecule type" value="Genomic_DNA"/>
</dbReference>
<organism evidence="1">
    <name type="scientific">marine sediment metagenome</name>
    <dbReference type="NCBI Taxonomy" id="412755"/>
    <lineage>
        <taxon>unclassified sequences</taxon>
        <taxon>metagenomes</taxon>
        <taxon>ecological metagenomes</taxon>
    </lineage>
</organism>
<proteinExistence type="predicted"/>
<dbReference type="AlphaFoldDB" id="A0A0F8VAS2"/>
<gene>
    <name evidence="1" type="ORF">LCGC14_2579880</name>
</gene>
<comment type="caution">
    <text evidence="1">The sequence shown here is derived from an EMBL/GenBank/DDBJ whole genome shotgun (WGS) entry which is preliminary data.</text>
</comment>
<sequence length="135" mass="15856">MGNEIPKEVLETSDDDTWKPCILCGGEITQIRKALFTCLKCNQEYIADEEDMRDNKSLRIIKIADKNRKTKWKMVNVIICDRCRKATENPEKDGFCKILVYVGMGFHAKSRGSKYTHHHFCKECKKELFKKWHLI</sequence>
<evidence type="ECO:0000313" key="1">
    <source>
        <dbReference type="EMBL" id="KKK41698.1"/>
    </source>
</evidence>
<reference evidence="1" key="1">
    <citation type="journal article" date="2015" name="Nature">
        <title>Complex archaea that bridge the gap between prokaryotes and eukaryotes.</title>
        <authorList>
            <person name="Spang A."/>
            <person name="Saw J.H."/>
            <person name="Jorgensen S.L."/>
            <person name="Zaremba-Niedzwiedzka K."/>
            <person name="Martijn J."/>
            <person name="Lind A.E."/>
            <person name="van Eijk R."/>
            <person name="Schleper C."/>
            <person name="Guy L."/>
            <person name="Ettema T.J."/>
        </authorList>
    </citation>
    <scope>NUCLEOTIDE SEQUENCE</scope>
</reference>
<protein>
    <submittedName>
        <fullName evidence="1">Uncharacterized protein</fullName>
    </submittedName>
</protein>
<accession>A0A0F8VAS2</accession>